<dbReference type="Pfam" id="PF06687">
    <property type="entry name" value="SUR7"/>
    <property type="match status" value="1"/>
</dbReference>
<dbReference type="GeneID" id="27323824"/>
<sequence>MRLTAVVTLLCALVAFILSILCLFAGSNRTFLQDADMLTLNISRIGHTTLFNTTDGDGGFFDTLINDIQEDINDLVNDVTSDIADALNLPDFYRVHVMDFCQGVYYPNASIDDPEARTTRCSNRTTFFHFEPSKTIEEALPSGITLEDLHWPSDITNAERTIKVATNAMFVCYVIGIAFAGVGIFTAIWAILTGGRLSALINLVVDLIAFLGLGIASAIATAVIVKGANTINKYGESIGIAAYKGSKFLGMTWAATALIFVAAIISVVQAIGGRKRDKHLGEKDRP</sequence>
<evidence type="ECO:0008006" key="4">
    <source>
        <dbReference type="Google" id="ProtNLM"/>
    </source>
</evidence>
<organism evidence="2 3">
    <name type="scientific">Exophiala mesophila</name>
    <name type="common">Black yeast-like fungus</name>
    <dbReference type="NCBI Taxonomy" id="212818"/>
    <lineage>
        <taxon>Eukaryota</taxon>
        <taxon>Fungi</taxon>
        <taxon>Dikarya</taxon>
        <taxon>Ascomycota</taxon>
        <taxon>Pezizomycotina</taxon>
        <taxon>Eurotiomycetes</taxon>
        <taxon>Chaetothyriomycetidae</taxon>
        <taxon>Chaetothyriales</taxon>
        <taxon>Herpotrichiellaceae</taxon>
        <taxon>Exophiala</taxon>
    </lineage>
</organism>
<reference evidence="2 3" key="1">
    <citation type="submission" date="2015-01" db="EMBL/GenBank/DDBJ databases">
        <title>The Genome Sequence of Exophiala mesophila CBS40295.</title>
        <authorList>
            <consortium name="The Broad Institute Genomics Platform"/>
            <person name="Cuomo C."/>
            <person name="de Hoog S."/>
            <person name="Gorbushina A."/>
            <person name="Stielow B."/>
            <person name="Teixiera M."/>
            <person name="Abouelleil A."/>
            <person name="Chapman S.B."/>
            <person name="Priest M."/>
            <person name="Young S.K."/>
            <person name="Wortman J."/>
            <person name="Nusbaum C."/>
            <person name="Birren B."/>
        </authorList>
    </citation>
    <scope>NUCLEOTIDE SEQUENCE [LARGE SCALE GENOMIC DNA]</scope>
    <source>
        <strain evidence="2 3">CBS 40295</strain>
    </source>
</reference>
<dbReference type="InterPro" id="IPR052413">
    <property type="entry name" value="SUR7_domain"/>
</dbReference>
<dbReference type="Proteomes" id="UP000054302">
    <property type="component" value="Unassembled WGS sequence"/>
</dbReference>
<keyword evidence="1" id="KW-1133">Transmembrane helix</keyword>
<dbReference type="STRING" id="212818.A0A0D1ZXB0"/>
<dbReference type="PANTHER" id="PTHR28019">
    <property type="entry name" value="CELL MEMBRANE PROTEIN YLR413W-RELATED"/>
    <property type="match status" value="1"/>
</dbReference>
<dbReference type="GO" id="GO:0005886">
    <property type="term" value="C:plasma membrane"/>
    <property type="evidence" value="ECO:0007669"/>
    <property type="project" value="InterPro"/>
</dbReference>
<evidence type="ECO:0000313" key="3">
    <source>
        <dbReference type="Proteomes" id="UP000054302"/>
    </source>
</evidence>
<proteinExistence type="predicted"/>
<feature type="transmembrane region" description="Helical" evidence="1">
    <location>
        <begin position="204"/>
        <end position="228"/>
    </location>
</feature>
<dbReference type="OrthoDB" id="4159154at2759"/>
<accession>A0A0D1ZXB0</accession>
<keyword evidence="3" id="KW-1185">Reference proteome</keyword>
<name>A0A0D1ZXB0_EXOME</name>
<dbReference type="InterPro" id="IPR009571">
    <property type="entry name" value="SUR7/Rim9-like_fungi"/>
</dbReference>
<dbReference type="OMA" id="YSIHVMA"/>
<feature type="transmembrane region" description="Helical" evidence="1">
    <location>
        <begin position="248"/>
        <end position="268"/>
    </location>
</feature>
<evidence type="ECO:0000313" key="2">
    <source>
        <dbReference type="EMBL" id="KIV91438.1"/>
    </source>
</evidence>
<dbReference type="GO" id="GO:0051285">
    <property type="term" value="C:cell cortex of cell tip"/>
    <property type="evidence" value="ECO:0007669"/>
    <property type="project" value="TreeGrafter"/>
</dbReference>
<keyword evidence="1" id="KW-0812">Transmembrane</keyword>
<gene>
    <name evidence="2" type="ORF">PV10_05979</name>
</gene>
<dbReference type="HOGENOM" id="CLU_064532_0_0_1"/>
<dbReference type="VEuPathDB" id="FungiDB:PV10_05979"/>
<dbReference type="AlphaFoldDB" id="A0A0D1ZXB0"/>
<keyword evidence="1" id="KW-0472">Membrane</keyword>
<feature type="transmembrane region" description="Helical" evidence="1">
    <location>
        <begin position="168"/>
        <end position="192"/>
    </location>
</feature>
<dbReference type="GO" id="GO:0031505">
    <property type="term" value="P:fungal-type cell wall organization"/>
    <property type="evidence" value="ECO:0007669"/>
    <property type="project" value="TreeGrafter"/>
</dbReference>
<protein>
    <recommendedName>
        <fullName evidence="4">Actin cortical patch SUR7/pH-response regulator PalI</fullName>
    </recommendedName>
</protein>
<dbReference type="EMBL" id="KN847523">
    <property type="protein sequence ID" value="KIV91438.1"/>
    <property type="molecule type" value="Genomic_DNA"/>
</dbReference>
<evidence type="ECO:0000256" key="1">
    <source>
        <dbReference type="SAM" id="Phobius"/>
    </source>
</evidence>
<dbReference type="PANTHER" id="PTHR28019:SF7">
    <property type="entry name" value="SUR7 PROTEIN"/>
    <property type="match status" value="1"/>
</dbReference>
<dbReference type="RefSeq" id="XP_016223012.1">
    <property type="nucleotide sequence ID" value="XM_016370719.1"/>
</dbReference>